<feature type="region of interest" description="Disordered" evidence="1">
    <location>
        <begin position="140"/>
        <end position="160"/>
    </location>
</feature>
<reference evidence="2 3" key="1">
    <citation type="journal article" date="2019" name="Nat. Ecol. Evol.">
        <title>Megaphylogeny resolves global patterns of mushroom evolution.</title>
        <authorList>
            <person name="Varga T."/>
            <person name="Krizsan K."/>
            <person name="Foldi C."/>
            <person name="Dima B."/>
            <person name="Sanchez-Garcia M."/>
            <person name="Sanchez-Ramirez S."/>
            <person name="Szollosi G.J."/>
            <person name="Szarkandi J.G."/>
            <person name="Papp V."/>
            <person name="Albert L."/>
            <person name="Andreopoulos W."/>
            <person name="Angelini C."/>
            <person name="Antonin V."/>
            <person name="Barry K.W."/>
            <person name="Bougher N.L."/>
            <person name="Buchanan P."/>
            <person name="Buyck B."/>
            <person name="Bense V."/>
            <person name="Catcheside P."/>
            <person name="Chovatia M."/>
            <person name="Cooper J."/>
            <person name="Damon W."/>
            <person name="Desjardin D."/>
            <person name="Finy P."/>
            <person name="Geml J."/>
            <person name="Haridas S."/>
            <person name="Hughes K."/>
            <person name="Justo A."/>
            <person name="Karasinski D."/>
            <person name="Kautmanova I."/>
            <person name="Kiss B."/>
            <person name="Kocsube S."/>
            <person name="Kotiranta H."/>
            <person name="LaButti K.M."/>
            <person name="Lechner B.E."/>
            <person name="Liimatainen K."/>
            <person name="Lipzen A."/>
            <person name="Lukacs Z."/>
            <person name="Mihaltcheva S."/>
            <person name="Morgado L.N."/>
            <person name="Niskanen T."/>
            <person name="Noordeloos M.E."/>
            <person name="Ohm R.A."/>
            <person name="Ortiz-Santana B."/>
            <person name="Ovrebo C."/>
            <person name="Racz N."/>
            <person name="Riley R."/>
            <person name="Savchenko A."/>
            <person name="Shiryaev A."/>
            <person name="Soop K."/>
            <person name="Spirin V."/>
            <person name="Szebenyi C."/>
            <person name="Tomsovsky M."/>
            <person name="Tulloss R.E."/>
            <person name="Uehling J."/>
            <person name="Grigoriev I.V."/>
            <person name="Vagvolgyi C."/>
            <person name="Papp T."/>
            <person name="Martin F.M."/>
            <person name="Miettinen O."/>
            <person name="Hibbett D.S."/>
            <person name="Nagy L.G."/>
        </authorList>
    </citation>
    <scope>NUCLEOTIDE SEQUENCE [LARGE SCALE GENOMIC DNA]</scope>
    <source>
        <strain evidence="2 3">CBS 962.96</strain>
    </source>
</reference>
<organism evidence="2 3">
    <name type="scientific">Dendrothele bispora (strain CBS 962.96)</name>
    <dbReference type="NCBI Taxonomy" id="1314807"/>
    <lineage>
        <taxon>Eukaryota</taxon>
        <taxon>Fungi</taxon>
        <taxon>Dikarya</taxon>
        <taxon>Basidiomycota</taxon>
        <taxon>Agaricomycotina</taxon>
        <taxon>Agaricomycetes</taxon>
        <taxon>Agaricomycetidae</taxon>
        <taxon>Agaricales</taxon>
        <taxon>Agaricales incertae sedis</taxon>
        <taxon>Dendrothele</taxon>
    </lineage>
</organism>
<proteinExistence type="predicted"/>
<gene>
    <name evidence="2" type="ORF">K435DRAFT_839880</name>
</gene>
<accession>A0A4V4HFC4</accession>
<dbReference type="OrthoDB" id="272303at2759"/>
<evidence type="ECO:0000313" key="2">
    <source>
        <dbReference type="EMBL" id="THU94345.1"/>
    </source>
</evidence>
<dbReference type="AlphaFoldDB" id="A0A4V4HFC4"/>
<evidence type="ECO:0000313" key="3">
    <source>
        <dbReference type="Proteomes" id="UP000297245"/>
    </source>
</evidence>
<dbReference type="Proteomes" id="UP000297245">
    <property type="component" value="Unassembled WGS sequence"/>
</dbReference>
<protein>
    <submittedName>
        <fullName evidence="2">Uncharacterized protein</fullName>
    </submittedName>
</protein>
<name>A0A4V4HFC4_DENBC</name>
<sequence length="245" mass="27083">MSSVTELVKPPSFLFLVTNFQPAHLSLERSLPKIKGLVGVKEVVWEVWSTVYYRINNFDIASGEEGDPATDRPLVIQFYANDLEKLLAEAKVFEVNVLHTSLVAARFRMFPTVEKTAEGLASRDAKAAEGKTLKESLTIDEATGLRTSTSPKKKKEPEPELSMNLSAFLPATQTTIVVSARRTISEENRVWVQSASFSAGGGVVEVGKSVNLKLETYASIGRFLTETWVPNLDQSWNHNLLLGQI</sequence>
<evidence type="ECO:0000256" key="1">
    <source>
        <dbReference type="SAM" id="MobiDB-lite"/>
    </source>
</evidence>
<dbReference type="EMBL" id="ML179226">
    <property type="protein sequence ID" value="THU94345.1"/>
    <property type="molecule type" value="Genomic_DNA"/>
</dbReference>
<keyword evidence="3" id="KW-1185">Reference proteome</keyword>